<dbReference type="Proteomes" id="UP000290365">
    <property type="component" value="Chromosome"/>
</dbReference>
<dbReference type="EMBL" id="CP035758">
    <property type="protein sequence ID" value="QBD79882.1"/>
    <property type="molecule type" value="Genomic_DNA"/>
</dbReference>
<dbReference type="RefSeq" id="WP_129890948.1">
    <property type="nucleotide sequence ID" value="NZ_CP035758.1"/>
</dbReference>
<keyword evidence="2" id="KW-1185">Reference proteome</keyword>
<name>A0A4P6JWU9_KTERU</name>
<proteinExistence type="predicted"/>
<dbReference type="KEGG" id="kbs:EPA93_29440"/>
<gene>
    <name evidence="1" type="ORF">EPA93_29440</name>
</gene>
<organism evidence="1 2">
    <name type="scientific">Ktedonosporobacter rubrisoli</name>
    <dbReference type="NCBI Taxonomy" id="2509675"/>
    <lineage>
        <taxon>Bacteria</taxon>
        <taxon>Bacillati</taxon>
        <taxon>Chloroflexota</taxon>
        <taxon>Ktedonobacteria</taxon>
        <taxon>Ktedonobacterales</taxon>
        <taxon>Ktedonosporobacteraceae</taxon>
        <taxon>Ktedonosporobacter</taxon>
    </lineage>
</organism>
<accession>A0A4P6JWU9</accession>
<reference evidence="1 2" key="1">
    <citation type="submission" date="2019-01" db="EMBL/GenBank/DDBJ databases">
        <title>Ktedonosporobacter rubrisoli SCAWS-G2.</title>
        <authorList>
            <person name="Huang Y."/>
            <person name="Yan B."/>
        </authorList>
    </citation>
    <scope>NUCLEOTIDE SEQUENCE [LARGE SCALE GENOMIC DNA]</scope>
    <source>
        <strain evidence="1 2">SCAWS-G2</strain>
    </source>
</reference>
<evidence type="ECO:0000313" key="2">
    <source>
        <dbReference type="Proteomes" id="UP000290365"/>
    </source>
</evidence>
<dbReference type="AlphaFoldDB" id="A0A4P6JWU9"/>
<sequence length="89" mass="10610">MANKESTHRSHVIPERPQILRILDQLNQARLLQIMCANLPDEKRVADNLFKQCHRWLQRSGVPFYYDEQEHLYLLVIIQAVPEMETKKL</sequence>
<evidence type="ECO:0000313" key="1">
    <source>
        <dbReference type="EMBL" id="QBD79882.1"/>
    </source>
</evidence>
<protein>
    <submittedName>
        <fullName evidence="1">Uncharacterized protein</fullName>
    </submittedName>
</protein>